<organism evidence="3 4">
    <name type="scientific">Euplotes crassus</name>
    <dbReference type="NCBI Taxonomy" id="5936"/>
    <lineage>
        <taxon>Eukaryota</taxon>
        <taxon>Sar</taxon>
        <taxon>Alveolata</taxon>
        <taxon>Ciliophora</taxon>
        <taxon>Intramacronucleata</taxon>
        <taxon>Spirotrichea</taxon>
        <taxon>Hypotrichia</taxon>
        <taxon>Euplotida</taxon>
        <taxon>Euplotidae</taxon>
        <taxon>Moneuplotes</taxon>
    </lineage>
</organism>
<name>A0AAD1XJ52_EUPCR</name>
<evidence type="ECO:0000259" key="2">
    <source>
        <dbReference type="Pfam" id="PF00892"/>
    </source>
</evidence>
<dbReference type="Pfam" id="PF00892">
    <property type="entry name" value="EamA"/>
    <property type="match status" value="1"/>
</dbReference>
<gene>
    <name evidence="3" type="ORF">ECRASSUSDP1_LOCUS15044</name>
</gene>
<keyword evidence="1" id="KW-1133">Transmembrane helix</keyword>
<feature type="transmembrane region" description="Helical" evidence="1">
    <location>
        <begin position="125"/>
        <end position="149"/>
    </location>
</feature>
<feature type="transmembrane region" description="Helical" evidence="1">
    <location>
        <begin position="93"/>
        <end position="113"/>
    </location>
</feature>
<dbReference type="EMBL" id="CAMPGE010015054">
    <property type="protein sequence ID" value="CAI2373698.1"/>
    <property type="molecule type" value="Genomic_DNA"/>
</dbReference>
<keyword evidence="1" id="KW-0472">Membrane</keyword>
<feature type="transmembrane region" description="Helical" evidence="1">
    <location>
        <begin position="336"/>
        <end position="355"/>
    </location>
</feature>
<feature type="transmembrane region" description="Helical" evidence="1">
    <location>
        <begin position="245"/>
        <end position="266"/>
    </location>
</feature>
<dbReference type="PANTHER" id="PTHR22911:SF137">
    <property type="entry name" value="SOLUTE CARRIER FAMILY 35 MEMBER G2-RELATED"/>
    <property type="match status" value="1"/>
</dbReference>
<evidence type="ECO:0000313" key="3">
    <source>
        <dbReference type="EMBL" id="CAI2373698.1"/>
    </source>
</evidence>
<dbReference type="PANTHER" id="PTHR22911">
    <property type="entry name" value="ACYL-MALONYL CONDENSING ENZYME-RELATED"/>
    <property type="match status" value="1"/>
</dbReference>
<dbReference type="InterPro" id="IPR037185">
    <property type="entry name" value="EmrE-like"/>
</dbReference>
<feature type="transmembrane region" description="Helical" evidence="1">
    <location>
        <begin position="180"/>
        <end position="197"/>
    </location>
</feature>
<evidence type="ECO:0000256" key="1">
    <source>
        <dbReference type="SAM" id="Phobius"/>
    </source>
</evidence>
<protein>
    <recommendedName>
        <fullName evidence="2">EamA domain-containing protein</fullName>
    </recommendedName>
</protein>
<dbReference type="InterPro" id="IPR000620">
    <property type="entry name" value="EamA_dom"/>
</dbReference>
<feature type="transmembrane region" description="Helical" evidence="1">
    <location>
        <begin position="278"/>
        <end position="298"/>
    </location>
</feature>
<feature type="domain" description="EamA" evidence="2">
    <location>
        <begin position="58"/>
        <end position="196"/>
    </location>
</feature>
<feature type="transmembrane region" description="Helical" evidence="1">
    <location>
        <begin position="310"/>
        <end position="330"/>
    </location>
</feature>
<dbReference type="GO" id="GO:0016020">
    <property type="term" value="C:membrane"/>
    <property type="evidence" value="ECO:0007669"/>
    <property type="project" value="InterPro"/>
</dbReference>
<dbReference type="AlphaFoldDB" id="A0AAD1XJ52"/>
<sequence length="357" mass="39609">MKKELSFTEDSEKLLSTPKEEKSVVEQVRSILSHEKHSFEIQEPGQVEEPSPKKNTYLGYLFMFIAISGFTCGHIFSKIAFTRNPALGGFDCVTFFGIWLSIVYITWAKILGVQLSVTNLPKTPLIALLLSLVVTFLVQLGMFKAISWIPVGKSTLIYSTNPIFSVVLSFLILREKLSKPIVFSAIGALIGIYFLSLNKKEESDQGDNLILGVILVVTCAWLQAVIFILVRIISSQKIHFTVRPANVGMFFIAIVVCYNCFLLLAGYPSTFQYDLVDIILLSCVGIGACLCIGPLSLAMQYEEASKLSPLLYTENIFTLLADALVFGYTFVKSDYIGISIVGVCLLIPVFIKLYAKK</sequence>
<feature type="transmembrane region" description="Helical" evidence="1">
    <location>
        <begin position="209"/>
        <end position="233"/>
    </location>
</feature>
<dbReference type="SUPFAM" id="SSF103481">
    <property type="entry name" value="Multidrug resistance efflux transporter EmrE"/>
    <property type="match status" value="1"/>
</dbReference>
<keyword evidence="1" id="KW-0812">Transmembrane</keyword>
<reference evidence="3" key="1">
    <citation type="submission" date="2023-07" db="EMBL/GenBank/DDBJ databases">
        <authorList>
            <consortium name="AG Swart"/>
            <person name="Singh M."/>
            <person name="Singh A."/>
            <person name="Seah K."/>
            <person name="Emmerich C."/>
        </authorList>
    </citation>
    <scope>NUCLEOTIDE SEQUENCE</scope>
    <source>
        <strain evidence="3">DP1</strain>
    </source>
</reference>
<proteinExistence type="predicted"/>
<keyword evidence="4" id="KW-1185">Reference proteome</keyword>
<feature type="transmembrane region" description="Helical" evidence="1">
    <location>
        <begin position="57"/>
        <end position="81"/>
    </location>
</feature>
<dbReference type="Proteomes" id="UP001295684">
    <property type="component" value="Unassembled WGS sequence"/>
</dbReference>
<feature type="transmembrane region" description="Helical" evidence="1">
    <location>
        <begin position="155"/>
        <end position="173"/>
    </location>
</feature>
<comment type="caution">
    <text evidence="3">The sequence shown here is derived from an EMBL/GenBank/DDBJ whole genome shotgun (WGS) entry which is preliminary data.</text>
</comment>
<accession>A0AAD1XJ52</accession>
<evidence type="ECO:0000313" key="4">
    <source>
        <dbReference type="Proteomes" id="UP001295684"/>
    </source>
</evidence>